<keyword evidence="2" id="KW-0863">Zinc-finger</keyword>
<dbReference type="Gene3D" id="3.30.40.10">
    <property type="entry name" value="Zinc/RING finger domain, C3HC4 (zinc finger)"/>
    <property type="match status" value="1"/>
</dbReference>
<dbReference type="OrthoDB" id="20839at2759"/>
<dbReference type="KEGG" id="mpp:MICPUCDRAFT_13064"/>
<keyword evidence="1" id="KW-0479">Metal-binding</keyword>
<dbReference type="InterPro" id="IPR050701">
    <property type="entry name" value="Histone_Mod_Regulator"/>
</dbReference>
<proteinExistence type="predicted"/>
<protein>
    <submittedName>
        <fullName evidence="5">Predicted protein</fullName>
    </submittedName>
</protein>
<dbReference type="Pfam" id="PF13832">
    <property type="entry name" value="zf-HC5HC2H_2"/>
    <property type="match status" value="1"/>
</dbReference>
<keyword evidence="6" id="KW-1185">Reference proteome</keyword>
<dbReference type="PANTHER" id="PTHR13793:SF107">
    <property type="entry name" value="BROMODOMAIN-CONTAINING PROTEIN HOMOLOG"/>
    <property type="match status" value="1"/>
</dbReference>
<reference evidence="5 6" key="1">
    <citation type="journal article" date="2009" name="Science">
        <title>Green evolution and dynamic adaptations revealed by genomes of the marine picoeukaryotes Micromonas.</title>
        <authorList>
            <person name="Worden A.Z."/>
            <person name="Lee J.H."/>
            <person name="Mock T."/>
            <person name="Rouze P."/>
            <person name="Simmons M.P."/>
            <person name="Aerts A.L."/>
            <person name="Allen A.E."/>
            <person name="Cuvelier M.L."/>
            <person name="Derelle E."/>
            <person name="Everett M.V."/>
            <person name="Foulon E."/>
            <person name="Grimwood J."/>
            <person name="Gundlach H."/>
            <person name="Henrissat B."/>
            <person name="Napoli C."/>
            <person name="McDonald S.M."/>
            <person name="Parker M.S."/>
            <person name="Rombauts S."/>
            <person name="Salamov A."/>
            <person name="Von Dassow P."/>
            <person name="Badger J.H."/>
            <person name="Coutinho P.M."/>
            <person name="Demir E."/>
            <person name="Dubchak I."/>
            <person name="Gentemann C."/>
            <person name="Eikrem W."/>
            <person name="Gready J.E."/>
            <person name="John U."/>
            <person name="Lanier W."/>
            <person name="Lindquist E.A."/>
            <person name="Lucas S."/>
            <person name="Mayer K.F."/>
            <person name="Moreau H."/>
            <person name="Not F."/>
            <person name="Otillar R."/>
            <person name="Panaud O."/>
            <person name="Pangilinan J."/>
            <person name="Paulsen I."/>
            <person name="Piegu B."/>
            <person name="Poliakov A."/>
            <person name="Robbens S."/>
            <person name="Schmutz J."/>
            <person name="Toulza E."/>
            <person name="Wyss T."/>
            <person name="Zelensky A."/>
            <person name="Zhou K."/>
            <person name="Armbrust E.V."/>
            <person name="Bhattacharya D."/>
            <person name="Goodenough U.W."/>
            <person name="Van de Peer Y."/>
            <person name="Grigoriev I.V."/>
        </authorList>
    </citation>
    <scope>NUCLEOTIDE SEQUENCE [LARGE SCALE GENOMIC DNA]</scope>
    <source>
        <strain evidence="5 6">CCMP1545</strain>
    </source>
</reference>
<evidence type="ECO:0000256" key="2">
    <source>
        <dbReference type="ARBA" id="ARBA00022771"/>
    </source>
</evidence>
<dbReference type="GeneID" id="9680349"/>
<evidence type="ECO:0000313" key="6">
    <source>
        <dbReference type="Proteomes" id="UP000001876"/>
    </source>
</evidence>
<gene>
    <name evidence="5" type="ORF">MICPUCDRAFT_13064</name>
</gene>
<dbReference type="GO" id="GO:0008270">
    <property type="term" value="F:zinc ion binding"/>
    <property type="evidence" value="ECO:0007669"/>
    <property type="project" value="UniProtKB-KW"/>
</dbReference>
<organism evidence="6">
    <name type="scientific">Micromonas pusilla (strain CCMP1545)</name>
    <name type="common">Picoplanktonic green alga</name>
    <dbReference type="NCBI Taxonomy" id="564608"/>
    <lineage>
        <taxon>Eukaryota</taxon>
        <taxon>Viridiplantae</taxon>
        <taxon>Chlorophyta</taxon>
        <taxon>Mamiellophyceae</taxon>
        <taxon>Mamiellales</taxon>
        <taxon>Mamiellaceae</taxon>
        <taxon>Micromonas</taxon>
    </lineage>
</organism>
<dbReference type="eggNOG" id="KOG0955">
    <property type="taxonomic scope" value="Eukaryota"/>
</dbReference>
<feature type="domain" description="PHD-type" evidence="4">
    <location>
        <begin position="4"/>
        <end position="97"/>
    </location>
</feature>
<dbReference type="Proteomes" id="UP000001876">
    <property type="component" value="Unassembled WGS sequence"/>
</dbReference>
<evidence type="ECO:0000256" key="1">
    <source>
        <dbReference type="ARBA" id="ARBA00022723"/>
    </source>
</evidence>
<dbReference type="RefSeq" id="XP_003055235.1">
    <property type="nucleotide sequence ID" value="XM_003055189.1"/>
</dbReference>
<evidence type="ECO:0000259" key="4">
    <source>
        <dbReference type="PROSITE" id="PS51805"/>
    </source>
</evidence>
<dbReference type="InterPro" id="IPR013083">
    <property type="entry name" value="Znf_RING/FYVE/PHD"/>
</dbReference>
<dbReference type="STRING" id="564608.C1MJ22"/>
<feature type="non-terminal residue" evidence="5">
    <location>
        <position position="97"/>
    </location>
</feature>
<keyword evidence="3" id="KW-0862">Zinc</keyword>
<evidence type="ECO:0000256" key="3">
    <source>
        <dbReference type="ARBA" id="ARBA00022833"/>
    </source>
</evidence>
<accession>C1MJ22</accession>
<name>C1MJ22_MICPC</name>
<dbReference type="PROSITE" id="PS51805">
    <property type="entry name" value="EPHD"/>
    <property type="match status" value="1"/>
</dbReference>
<dbReference type="GO" id="GO:0006357">
    <property type="term" value="P:regulation of transcription by RNA polymerase II"/>
    <property type="evidence" value="ECO:0007669"/>
    <property type="project" value="TreeGrafter"/>
</dbReference>
<dbReference type="EMBL" id="GG663735">
    <property type="protein sequence ID" value="EEH60487.1"/>
    <property type="molecule type" value="Genomic_DNA"/>
</dbReference>
<dbReference type="PANTHER" id="PTHR13793">
    <property type="entry name" value="PHD FINGER PROTEINS"/>
    <property type="match status" value="1"/>
</dbReference>
<dbReference type="AlphaFoldDB" id="C1MJ22"/>
<evidence type="ECO:0000313" key="5">
    <source>
        <dbReference type="EMBL" id="EEH60487.1"/>
    </source>
</evidence>
<sequence>MYRGVSCLLCPVQLGAFKQCVDGRWCHVVCAQWTPEIVIKDANDLQCVEGVQSIPKERANQRCLACGKAAGVPMRCSYGHCQTTFHPLCARQAGMHV</sequence>
<dbReference type="InterPro" id="IPR034732">
    <property type="entry name" value="EPHD"/>
</dbReference>